<dbReference type="AlphaFoldDB" id="A0A1C3RHM4"/>
<proteinExistence type="predicted"/>
<evidence type="ECO:0000313" key="2">
    <source>
        <dbReference type="EMBL" id="SCA56776.1"/>
    </source>
</evidence>
<sequence>MVTLQLKLKAMDQNDPSPLNKSLKS</sequence>
<evidence type="ECO:0000256" key="1">
    <source>
        <dbReference type="SAM" id="MobiDB-lite"/>
    </source>
</evidence>
<accession>A0A1C3RHM4</accession>
<dbReference type="EMBL" id="FLYE01000023">
    <property type="protein sequence ID" value="SCA56776.1"/>
    <property type="molecule type" value="Genomic_DNA"/>
</dbReference>
<keyword evidence="3" id="KW-1185">Reference proteome</keyword>
<dbReference type="Proteomes" id="UP000231658">
    <property type="component" value="Unassembled WGS sequence"/>
</dbReference>
<gene>
    <name evidence="2" type="ORF">MTBPR1_30146</name>
</gene>
<reference evidence="2 3" key="1">
    <citation type="submission" date="2016-07" db="EMBL/GenBank/DDBJ databases">
        <authorList>
            <person name="Lefevre C.T."/>
        </authorList>
    </citation>
    <scope>NUCLEOTIDE SEQUENCE [LARGE SCALE GENOMIC DNA]</scope>
    <source>
        <strain evidence="2">PR1</strain>
    </source>
</reference>
<protein>
    <submittedName>
        <fullName evidence="2">Uncharacterized protein</fullName>
    </submittedName>
</protein>
<evidence type="ECO:0000313" key="3">
    <source>
        <dbReference type="Proteomes" id="UP000231658"/>
    </source>
</evidence>
<organism evidence="2 3">
    <name type="scientific">Candidatus Terasakiella magnetica</name>
    <dbReference type="NCBI Taxonomy" id="1867952"/>
    <lineage>
        <taxon>Bacteria</taxon>
        <taxon>Pseudomonadati</taxon>
        <taxon>Pseudomonadota</taxon>
        <taxon>Alphaproteobacteria</taxon>
        <taxon>Rhodospirillales</taxon>
        <taxon>Terasakiellaceae</taxon>
        <taxon>Terasakiella</taxon>
    </lineage>
</organism>
<feature type="region of interest" description="Disordered" evidence="1">
    <location>
        <begin position="1"/>
        <end position="25"/>
    </location>
</feature>
<feature type="compositionally biased region" description="Polar residues" evidence="1">
    <location>
        <begin position="14"/>
        <end position="25"/>
    </location>
</feature>
<name>A0A1C3RHM4_9PROT</name>